<organism evidence="10 11">
    <name type="scientific">Pedobacter psychroterrae</name>
    <dbReference type="NCBI Taxonomy" id="2530453"/>
    <lineage>
        <taxon>Bacteria</taxon>
        <taxon>Pseudomonadati</taxon>
        <taxon>Bacteroidota</taxon>
        <taxon>Sphingobacteriia</taxon>
        <taxon>Sphingobacteriales</taxon>
        <taxon>Sphingobacteriaceae</taxon>
        <taxon>Pedobacter</taxon>
    </lineage>
</organism>
<keyword evidence="4" id="KW-0378">Hydrolase</keyword>
<dbReference type="RefSeq" id="WP_131593671.1">
    <property type="nucleotide sequence ID" value="NZ_SJSL01000001.1"/>
</dbReference>
<comment type="similarity">
    <text evidence="2">Belongs to the glycosyl hydrolase 20 family.</text>
</comment>
<dbReference type="GO" id="GO:0030203">
    <property type="term" value="P:glycosaminoglycan metabolic process"/>
    <property type="evidence" value="ECO:0007669"/>
    <property type="project" value="TreeGrafter"/>
</dbReference>
<dbReference type="PANTHER" id="PTHR22600:SF57">
    <property type="entry name" value="BETA-N-ACETYLHEXOSAMINIDASE"/>
    <property type="match status" value="1"/>
</dbReference>
<dbReference type="GO" id="GO:0005975">
    <property type="term" value="P:carbohydrate metabolic process"/>
    <property type="evidence" value="ECO:0007669"/>
    <property type="project" value="InterPro"/>
</dbReference>
<keyword evidence="5" id="KW-0326">Glycosidase</keyword>
<evidence type="ECO:0000313" key="10">
    <source>
        <dbReference type="EMBL" id="TCD03246.1"/>
    </source>
</evidence>
<evidence type="ECO:0000256" key="2">
    <source>
        <dbReference type="ARBA" id="ARBA00006285"/>
    </source>
</evidence>
<keyword evidence="11" id="KW-1185">Reference proteome</keyword>
<dbReference type="PANTHER" id="PTHR22600">
    <property type="entry name" value="BETA-HEXOSAMINIDASE"/>
    <property type="match status" value="1"/>
</dbReference>
<dbReference type="InterPro" id="IPR015882">
    <property type="entry name" value="HEX_bac_N"/>
</dbReference>
<dbReference type="InterPro" id="IPR017853">
    <property type="entry name" value="GH"/>
</dbReference>
<dbReference type="InterPro" id="IPR014756">
    <property type="entry name" value="Ig_E-set"/>
</dbReference>
<dbReference type="SUPFAM" id="SSF49384">
    <property type="entry name" value="Carbohydrate-binding domain"/>
    <property type="match status" value="1"/>
</dbReference>
<evidence type="ECO:0000256" key="4">
    <source>
        <dbReference type="ARBA" id="ARBA00022801"/>
    </source>
</evidence>
<dbReference type="InterPro" id="IPR004866">
    <property type="entry name" value="CHB/HEX_N_dom"/>
</dbReference>
<proteinExistence type="inferred from homology"/>
<evidence type="ECO:0000313" key="11">
    <source>
        <dbReference type="Proteomes" id="UP000293347"/>
    </source>
</evidence>
<dbReference type="InterPro" id="IPR025705">
    <property type="entry name" value="Beta_hexosaminidase_sua/sub"/>
</dbReference>
<name>A0A4R0NR02_9SPHI</name>
<dbReference type="Pfam" id="PF02838">
    <property type="entry name" value="Glyco_hydro_20b"/>
    <property type="match status" value="1"/>
</dbReference>
<dbReference type="InterPro" id="IPR004867">
    <property type="entry name" value="CHB_C_dom"/>
</dbReference>
<dbReference type="PRINTS" id="PR00738">
    <property type="entry name" value="GLHYDRLASE20"/>
</dbReference>
<dbReference type="Proteomes" id="UP000293347">
    <property type="component" value="Unassembled WGS sequence"/>
</dbReference>
<reference evidence="10 11" key="1">
    <citation type="submission" date="2019-02" db="EMBL/GenBank/DDBJ databases">
        <title>Pedobacter sp. RP-1-14 sp. nov., isolated from Arctic soil.</title>
        <authorList>
            <person name="Dahal R.H."/>
        </authorList>
    </citation>
    <scope>NUCLEOTIDE SEQUENCE [LARGE SCALE GENOMIC DNA]</scope>
    <source>
        <strain evidence="10 11">RP-1-14</strain>
    </source>
</reference>
<dbReference type="SUPFAM" id="SSF55545">
    <property type="entry name" value="beta-N-acetylhexosaminidase-like domain"/>
    <property type="match status" value="1"/>
</dbReference>
<dbReference type="CDD" id="cd02847">
    <property type="entry name" value="E_set_Chitobiase_C"/>
    <property type="match status" value="1"/>
</dbReference>
<dbReference type="Pfam" id="PF03174">
    <property type="entry name" value="CHB_HEX_C"/>
    <property type="match status" value="1"/>
</dbReference>
<gene>
    <name evidence="10" type="ORF">EZ437_04550</name>
</gene>
<dbReference type="EMBL" id="SJSL01000001">
    <property type="protein sequence ID" value="TCD03246.1"/>
    <property type="molecule type" value="Genomic_DNA"/>
</dbReference>
<evidence type="ECO:0000259" key="9">
    <source>
        <dbReference type="SMART" id="SM01081"/>
    </source>
</evidence>
<comment type="catalytic activity">
    <reaction evidence="1">
        <text>Hydrolysis of terminal non-reducing N-acetyl-D-hexosamine residues in N-acetyl-beta-D-hexosaminides.</text>
        <dbReference type="EC" id="3.2.1.52"/>
    </reaction>
</comment>
<dbReference type="Gene3D" id="2.60.40.10">
    <property type="entry name" value="Immunoglobulins"/>
    <property type="match status" value="1"/>
</dbReference>
<dbReference type="InterPro" id="IPR013783">
    <property type="entry name" value="Ig-like_fold"/>
</dbReference>
<dbReference type="InterPro" id="IPR008965">
    <property type="entry name" value="CBM2/CBM3_carb-bd_dom_sf"/>
</dbReference>
<dbReference type="InterPro" id="IPR012291">
    <property type="entry name" value="CBM2_carb-bd_dom_sf"/>
</dbReference>
<dbReference type="Gene3D" id="3.20.20.80">
    <property type="entry name" value="Glycosidases"/>
    <property type="match status" value="1"/>
</dbReference>
<evidence type="ECO:0000256" key="8">
    <source>
        <dbReference type="PIRSR" id="PIRSR625705-1"/>
    </source>
</evidence>
<evidence type="ECO:0000256" key="1">
    <source>
        <dbReference type="ARBA" id="ARBA00001231"/>
    </source>
</evidence>
<protein>
    <recommendedName>
        <fullName evidence="3">beta-N-acetylhexosaminidase</fullName>
        <ecNumber evidence="3">3.2.1.52</ecNumber>
    </recommendedName>
    <alternativeName>
        <fullName evidence="6">Beta-N-acetylhexosaminidase</fullName>
    </alternativeName>
    <alternativeName>
        <fullName evidence="7">N-acetyl-beta-glucosaminidase</fullName>
    </alternativeName>
</protein>
<dbReference type="SUPFAM" id="SSF81296">
    <property type="entry name" value="E set domains"/>
    <property type="match status" value="1"/>
</dbReference>
<feature type="active site" description="Proton donor" evidence="8">
    <location>
        <position position="515"/>
    </location>
</feature>
<dbReference type="EC" id="3.2.1.52" evidence="3"/>
<evidence type="ECO:0000256" key="3">
    <source>
        <dbReference type="ARBA" id="ARBA00012663"/>
    </source>
</evidence>
<evidence type="ECO:0000256" key="7">
    <source>
        <dbReference type="ARBA" id="ARBA00033000"/>
    </source>
</evidence>
<dbReference type="GO" id="GO:0016020">
    <property type="term" value="C:membrane"/>
    <property type="evidence" value="ECO:0007669"/>
    <property type="project" value="TreeGrafter"/>
</dbReference>
<dbReference type="Pfam" id="PF03173">
    <property type="entry name" value="CHB_HEX"/>
    <property type="match status" value="1"/>
</dbReference>
<dbReference type="Pfam" id="PF00728">
    <property type="entry name" value="Glyco_hydro_20"/>
    <property type="match status" value="1"/>
</dbReference>
<feature type="domain" description="Chitobiase/beta-hexosaminidases N-terminal" evidence="9">
    <location>
        <begin position="28"/>
        <end position="173"/>
    </location>
</feature>
<dbReference type="AlphaFoldDB" id="A0A4R0NR02"/>
<sequence>MTKICSFILFFFTISQGFSQKKVAFNAKDLKVTWETVENNYKGTGETYSKLTLTNIGKEALPSSGWILYFNAANPRSLTEVQNALKVEQINGDFFKASPAKSFKGLLPGKSETVQLLSRDLIKRTDFPRGFYIAFDSRPAEGIAVPFEAITAVNYKDQQKAISENTFARNEEIEDIPVAILPPIFPTPLNAKKTKDNFTISKQTKIVTDPMFSAEAAYLSTEIEKICDFKPLIGSTEKQNIIVLQQLTLPSEEAYKLQITSNAIIIGASGNEGIFYGIQSLKNLFPSATWSVKQESISISGLVVTDAPRFPHRAFMMDIARNFQPKEEILKVIDMISLYKMNVLHLHFNDDEGWRIEIPGLPELTEVGSKRGHTLTEKDNLIPSYGSGPNINANSGSGYLSKADYIEILRYATTRHIRVIPEFETPGHARAAIKSMNTRYEKLLKAGDKAGAEKYLLRDLKDQSVYRSVQGWNDNVINPALPSVYTFMEKLIDEMLLMYKEADAPLTTIHFGGDEVPVGVWEKSPAVTALLKRDPSVKSVDEIWNYYFKNINKLLKSRGLYLSGWEEIGLKKALVNGQKQMVLDARFANENFHTDVWNNLAPNEDLAYKLANAGYKVVLTNVTNMYIDLAYNKNFEEAGQYWGGYVDLDKLFRFIPFNFYKNQIEDERGNPLKADHFASKEQLSEKGKLNIVGIQAPLWSEVITSESQLEYLLLPKILGIAERSWAANPDWAIETDANKSQELYKYAWSEFLNVVAKKELPRLDYYGGGFRYRIPDPGITMQDNKVVVNIQLPGFEIRYTTDGTMPTRNSKLYTGPISEIKSLSFRTFNKAGRGGRTITYVK</sequence>
<dbReference type="GO" id="GO:0030247">
    <property type="term" value="F:polysaccharide binding"/>
    <property type="evidence" value="ECO:0007669"/>
    <property type="project" value="InterPro"/>
</dbReference>
<comment type="caution">
    <text evidence="10">The sequence shown here is derived from an EMBL/GenBank/DDBJ whole genome shotgun (WGS) entry which is preliminary data.</text>
</comment>
<dbReference type="InterPro" id="IPR029018">
    <property type="entry name" value="Hex-like_dom2"/>
</dbReference>
<dbReference type="Gene3D" id="3.30.379.10">
    <property type="entry name" value="Chitobiase/beta-hexosaminidase domain 2-like"/>
    <property type="match status" value="1"/>
</dbReference>
<evidence type="ECO:0000256" key="6">
    <source>
        <dbReference type="ARBA" id="ARBA00030512"/>
    </source>
</evidence>
<dbReference type="SUPFAM" id="SSF51445">
    <property type="entry name" value="(Trans)glycosidases"/>
    <property type="match status" value="1"/>
</dbReference>
<dbReference type="GO" id="GO:0004563">
    <property type="term" value="F:beta-N-acetylhexosaminidase activity"/>
    <property type="evidence" value="ECO:0007669"/>
    <property type="project" value="UniProtKB-EC"/>
</dbReference>
<evidence type="ECO:0000256" key="5">
    <source>
        <dbReference type="ARBA" id="ARBA00023295"/>
    </source>
</evidence>
<accession>A0A4R0NR02</accession>
<dbReference type="SMART" id="SM01081">
    <property type="entry name" value="CHB_HEX"/>
    <property type="match status" value="1"/>
</dbReference>
<dbReference type="OrthoDB" id="1006965at2"/>
<dbReference type="InterPro" id="IPR015883">
    <property type="entry name" value="Glyco_hydro_20_cat"/>
</dbReference>
<dbReference type="Gene3D" id="2.60.40.290">
    <property type="match status" value="1"/>
</dbReference>